<dbReference type="Pfam" id="PF20240">
    <property type="entry name" value="DUF6597"/>
    <property type="match status" value="1"/>
</dbReference>
<dbReference type="KEGG" id="apac:S7S_03655"/>
<dbReference type="InterPro" id="IPR050204">
    <property type="entry name" value="AraC_XylS_family_regulators"/>
</dbReference>
<protein>
    <submittedName>
        <fullName evidence="5">XylDLEGF operon transcriptional activator 1</fullName>
    </submittedName>
</protein>
<dbReference type="InterPro" id="IPR018060">
    <property type="entry name" value="HTH_AraC"/>
</dbReference>
<keyword evidence="3" id="KW-0804">Transcription</keyword>
<dbReference type="RefSeq" id="WP_008738194.1">
    <property type="nucleotide sequence ID" value="NZ_CP004387.1"/>
</dbReference>
<dbReference type="Proteomes" id="UP000006764">
    <property type="component" value="Chromosome"/>
</dbReference>
<keyword evidence="2" id="KW-0238">DNA-binding</keyword>
<dbReference type="InterPro" id="IPR046532">
    <property type="entry name" value="DUF6597"/>
</dbReference>
<dbReference type="Gene3D" id="1.10.10.60">
    <property type="entry name" value="Homeodomain-like"/>
    <property type="match status" value="1"/>
</dbReference>
<name>A0A0B4XKQ9_9GAMM</name>
<keyword evidence="6" id="KW-1185">Reference proteome</keyword>
<evidence type="ECO:0000259" key="4">
    <source>
        <dbReference type="PROSITE" id="PS01124"/>
    </source>
</evidence>
<evidence type="ECO:0000256" key="1">
    <source>
        <dbReference type="ARBA" id="ARBA00023015"/>
    </source>
</evidence>
<dbReference type="InterPro" id="IPR009057">
    <property type="entry name" value="Homeodomain-like_sf"/>
</dbReference>
<evidence type="ECO:0000256" key="3">
    <source>
        <dbReference type="ARBA" id="ARBA00023163"/>
    </source>
</evidence>
<proteinExistence type="predicted"/>
<dbReference type="EMBL" id="CP004387">
    <property type="protein sequence ID" value="AJD47153.1"/>
    <property type="molecule type" value="Genomic_DNA"/>
</dbReference>
<accession>A0A0B4XKQ9</accession>
<reference evidence="5 6" key="1">
    <citation type="journal article" date="2012" name="J. Bacteriol.">
        <title>Genome sequence of an alkane-degrading bacterium, Alcanivorax pacificus type strain W11-5, isolated from deep sea sediment.</title>
        <authorList>
            <person name="Lai Q."/>
            <person name="Shao Z."/>
        </authorList>
    </citation>
    <scope>NUCLEOTIDE SEQUENCE [LARGE SCALE GENOMIC DNA]</scope>
    <source>
        <strain evidence="5 6">W11-5</strain>
    </source>
</reference>
<sequence length="257" mass="27855">MLRQRPDSRLRPWVSHYWLSRGGGPHHVVLPDGCVDLVVATTQRDVTVWLYGTATQRTLLSVDPAVRYLGVRFLPGQARHFLSMSAGELTDSAEQVSGRDALGLAEAPWRAVGARDLFRGLDAVLLGLLAHRTPRRLALDRVLARLHDSPHGALATLAADCGLSRRQLERQCRTHVGVAPAQFAMIRRCHRVLSALSQTPAGMSLATLAAVAGYADQSHMTRELRRFTGLTPGALLRDGAGEDVAFVLADGLPASSH</sequence>
<keyword evidence="1" id="KW-0805">Transcription regulation</keyword>
<dbReference type="PROSITE" id="PS01124">
    <property type="entry name" value="HTH_ARAC_FAMILY_2"/>
    <property type="match status" value="1"/>
</dbReference>
<dbReference type="Pfam" id="PF12833">
    <property type="entry name" value="HTH_18"/>
    <property type="match status" value="1"/>
</dbReference>
<gene>
    <name evidence="5" type="ORF">S7S_03655</name>
</gene>
<evidence type="ECO:0000313" key="5">
    <source>
        <dbReference type="EMBL" id="AJD47153.1"/>
    </source>
</evidence>
<feature type="domain" description="HTH araC/xylS-type" evidence="4">
    <location>
        <begin position="136"/>
        <end position="238"/>
    </location>
</feature>
<organism evidence="5 6">
    <name type="scientific">Isoalcanivorax pacificus W11-5</name>
    <dbReference type="NCBI Taxonomy" id="391936"/>
    <lineage>
        <taxon>Bacteria</taxon>
        <taxon>Pseudomonadati</taxon>
        <taxon>Pseudomonadota</taxon>
        <taxon>Gammaproteobacteria</taxon>
        <taxon>Oceanospirillales</taxon>
        <taxon>Alcanivoracaceae</taxon>
        <taxon>Isoalcanivorax</taxon>
    </lineage>
</organism>
<evidence type="ECO:0000313" key="6">
    <source>
        <dbReference type="Proteomes" id="UP000006764"/>
    </source>
</evidence>
<dbReference type="SMART" id="SM00342">
    <property type="entry name" value="HTH_ARAC"/>
    <property type="match status" value="1"/>
</dbReference>
<dbReference type="HOGENOM" id="CLU_066193_3_1_6"/>
<evidence type="ECO:0000256" key="2">
    <source>
        <dbReference type="ARBA" id="ARBA00023125"/>
    </source>
</evidence>
<dbReference type="GO" id="GO:0043565">
    <property type="term" value="F:sequence-specific DNA binding"/>
    <property type="evidence" value="ECO:0007669"/>
    <property type="project" value="InterPro"/>
</dbReference>
<dbReference type="PANTHER" id="PTHR46796">
    <property type="entry name" value="HTH-TYPE TRANSCRIPTIONAL ACTIVATOR RHAS-RELATED"/>
    <property type="match status" value="1"/>
</dbReference>
<dbReference type="STRING" id="391936.S7S_03655"/>
<dbReference type="SUPFAM" id="SSF46689">
    <property type="entry name" value="Homeodomain-like"/>
    <property type="match status" value="1"/>
</dbReference>
<dbReference type="AlphaFoldDB" id="A0A0B4XKQ9"/>
<dbReference type="GO" id="GO:0003700">
    <property type="term" value="F:DNA-binding transcription factor activity"/>
    <property type="evidence" value="ECO:0007669"/>
    <property type="project" value="InterPro"/>
</dbReference>